<keyword evidence="2" id="KW-1185">Reference proteome</keyword>
<evidence type="ECO:0000313" key="2">
    <source>
        <dbReference type="Proteomes" id="UP001153387"/>
    </source>
</evidence>
<dbReference type="RefSeq" id="WP_277565620.1">
    <property type="nucleotide sequence ID" value="NZ_JAPDHZ010000003.1"/>
</dbReference>
<dbReference type="InterPro" id="IPR027417">
    <property type="entry name" value="P-loop_NTPase"/>
</dbReference>
<dbReference type="AlphaFoldDB" id="A0A9X4KGZ6"/>
<proteinExistence type="predicted"/>
<dbReference type="SUPFAM" id="SSF53795">
    <property type="entry name" value="PEP carboxykinase-like"/>
    <property type="match status" value="1"/>
</dbReference>
<accession>A0A9X4KGZ6</accession>
<dbReference type="Gene3D" id="3.40.50.300">
    <property type="entry name" value="P-loop containing nucleotide triphosphate hydrolases"/>
    <property type="match status" value="1"/>
</dbReference>
<comment type="caution">
    <text evidence="1">The sequence shown here is derived from an EMBL/GenBank/DDBJ whole genome shotgun (WGS) entry which is preliminary data.</text>
</comment>
<protein>
    <submittedName>
        <fullName evidence="1">Aldolase</fullName>
    </submittedName>
</protein>
<reference evidence="1 2" key="1">
    <citation type="submission" date="2022-10" db="EMBL/GenBank/DDBJ databases">
        <title>Comparative genomic analysis of Cohnella hashimotonis sp. nov., isolated from the International Space Station.</title>
        <authorList>
            <person name="Simpson A."/>
            <person name="Venkateswaran K."/>
        </authorList>
    </citation>
    <scope>NUCLEOTIDE SEQUENCE [LARGE SCALE GENOMIC DNA]</scope>
    <source>
        <strain evidence="1 2">DSM 18997</strain>
    </source>
</reference>
<sequence>MTATNGLFLYTAFGLQVRSEIALPELFASDGKTYTPESGVMVRRSSLEETWQKHAGPEDYFAVLDTEVLFSVPEVGLFAAEGGHTIHVSPFPGVAEERLRMYILGTGMGLILLQKRILPLHGSCIAVDGRAYAIVGQSGAGKSTLSSVLLDRGYKLLSDDVIPIVLSDQGPLAFPSYPQQKLWQESLDALEIFRAEGRPIYNRETKFAVPAHDHFHREPLPLAGVFELVKTDDDPFIAPVPVMERYYMFFDHTYRNFYVNRGGLMAWHFSTLSKFVNRIDVYRIGRSTKAFSARESADRILNVIYQEGQRDE</sequence>
<dbReference type="EMBL" id="JAPDHZ010000003">
    <property type="protein sequence ID" value="MDG0791771.1"/>
    <property type="molecule type" value="Genomic_DNA"/>
</dbReference>
<evidence type="ECO:0000313" key="1">
    <source>
        <dbReference type="EMBL" id="MDG0791771.1"/>
    </source>
</evidence>
<organism evidence="1 2">
    <name type="scientific">Cohnella ginsengisoli</name>
    <dbReference type="NCBI Taxonomy" id="425004"/>
    <lineage>
        <taxon>Bacteria</taxon>
        <taxon>Bacillati</taxon>
        <taxon>Bacillota</taxon>
        <taxon>Bacilli</taxon>
        <taxon>Bacillales</taxon>
        <taxon>Paenibacillaceae</taxon>
        <taxon>Cohnella</taxon>
    </lineage>
</organism>
<gene>
    <name evidence="1" type="ORF">OMP38_13535</name>
</gene>
<name>A0A9X4KGZ6_9BACL</name>
<dbReference type="Proteomes" id="UP001153387">
    <property type="component" value="Unassembled WGS sequence"/>
</dbReference>